<comment type="caution">
    <text evidence="2">The sequence shown here is derived from an EMBL/GenBank/DDBJ whole genome shotgun (WGS) entry which is preliminary data.</text>
</comment>
<gene>
    <name evidence="2" type="ORF">VZT92_005587</name>
</gene>
<evidence type="ECO:0000313" key="3">
    <source>
        <dbReference type="Proteomes" id="UP001488805"/>
    </source>
</evidence>
<dbReference type="EMBL" id="JBCEZU010000034">
    <property type="protein sequence ID" value="KAK9538025.1"/>
    <property type="molecule type" value="Genomic_DNA"/>
</dbReference>
<dbReference type="AlphaFoldDB" id="A0AAW1FSY3"/>
<keyword evidence="3" id="KW-1185">Reference proteome</keyword>
<reference evidence="2 3" key="1">
    <citation type="journal article" date="2024" name="Genome Biol. Evol.">
        <title>Chromosome-level genome assembly of the viviparous eelpout Zoarces viviparus.</title>
        <authorList>
            <person name="Fuhrmann N."/>
            <person name="Brasseur M.V."/>
            <person name="Bakowski C.E."/>
            <person name="Podsiadlowski L."/>
            <person name="Prost S."/>
            <person name="Krehenwinkel H."/>
            <person name="Mayer C."/>
        </authorList>
    </citation>
    <scope>NUCLEOTIDE SEQUENCE [LARGE SCALE GENOMIC DNA]</scope>
    <source>
        <strain evidence="2">NO-MEL_2022_Ind0_liver</strain>
    </source>
</reference>
<feature type="region of interest" description="Disordered" evidence="1">
    <location>
        <begin position="1"/>
        <end position="25"/>
    </location>
</feature>
<protein>
    <submittedName>
        <fullName evidence="2">Uncharacterized protein</fullName>
    </submittedName>
</protein>
<evidence type="ECO:0000313" key="2">
    <source>
        <dbReference type="EMBL" id="KAK9538025.1"/>
    </source>
</evidence>
<evidence type="ECO:0000256" key="1">
    <source>
        <dbReference type="SAM" id="MobiDB-lite"/>
    </source>
</evidence>
<dbReference type="Proteomes" id="UP001488805">
    <property type="component" value="Unassembled WGS sequence"/>
</dbReference>
<accession>A0AAW1FSY3</accession>
<organism evidence="2 3">
    <name type="scientific">Zoarces viviparus</name>
    <name type="common">Viviparous eelpout</name>
    <name type="synonym">Blennius viviparus</name>
    <dbReference type="NCBI Taxonomy" id="48416"/>
    <lineage>
        <taxon>Eukaryota</taxon>
        <taxon>Metazoa</taxon>
        <taxon>Chordata</taxon>
        <taxon>Craniata</taxon>
        <taxon>Vertebrata</taxon>
        <taxon>Euteleostomi</taxon>
        <taxon>Actinopterygii</taxon>
        <taxon>Neopterygii</taxon>
        <taxon>Teleostei</taxon>
        <taxon>Neoteleostei</taxon>
        <taxon>Acanthomorphata</taxon>
        <taxon>Eupercaria</taxon>
        <taxon>Perciformes</taxon>
        <taxon>Cottioidei</taxon>
        <taxon>Zoarcales</taxon>
        <taxon>Zoarcidae</taxon>
        <taxon>Zoarcinae</taxon>
        <taxon>Zoarces</taxon>
    </lineage>
</organism>
<sequence>MWLRQSEKVAGARRHPRPLSSISSVGPLGAPLGMLIRGLGPRRRHRVKSTLEKGERHVGKMRCMPGFTRTHARRGKRTSVARTTHSPALVVACQ</sequence>
<proteinExistence type="predicted"/>
<name>A0AAW1FSY3_ZOAVI</name>